<dbReference type="InterPro" id="IPR008969">
    <property type="entry name" value="CarboxyPept-like_regulatory"/>
</dbReference>
<evidence type="ECO:0000256" key="8">
    <source>
        <dbReference type="PROSITE-ProRule" id="PRU01360"/>
    </source>
</evidence>
<protein>
    <submittedName>
        <fullName evidence="13">TonB-dependent receptor</fullName>
    </submittedName>
</protein>
<evidence type="ECO:0000256" key="10">
    <source>
        <dbReference type="SAM" id="SignalP"/>
    </source>
</evidence>
<dbReference type="InterPro" id="IPR039426">
    <property type="entry name" value="TonB-dep_rcpt-like"/>
</dbReference>
<keyword evidence="13" id="KW-0675">Receptor</keyword>
<dbReference type="NCBIfam" id="TIGR04056">
    <property type="entry name" value="OMP_RagA_SusC"/>
    <property type="match status" value="1"/>
</dbReference>
<keyword evidence="6 8" id="KW-0472">Membrane</keyword>
<feature type="signal peptide" evidence="10">
    <location>
        <begin position="1"/>
        <end position="32"/>
    </location>
</feature>
<evidence type="ECO:0000256" key="4">
    <source>
        <dbReference type="ARBA" id="ARBA00022692"/>
    </source>
</evidence>
<keyword evidence="2 8" id="KW-0813">Transport</keyword>
<evidence type="ECO:0000256" key="2">
    <source>
        <dbReference type="ARBA" id="ARBA00022448"/>
    </source>
</evidence>
<evidence type="ECO:0000256" key="5">
    <source>
        <dbReference type="ARBA" id="ARBA00023077"/>
    </source>
</evidence>
<comment type="similarity">
    <text evidence="8 9">Belongs to the TonB-dependent receptor family.</text>
</comment>
<dbReference type="InterPro" id="IPR037066">
    <property type="entry name" value="Plug_dom_sf"/>
</dbReference>
<dbReference type="InterPro" id="IPR012910">
    <property type="entry name" value="Plug_dom"/>
</dbReference>
<evidence type="ECO:0000259" key="11">
    <source>
        <dbReference type="Pfam" id="PF00593"/>
    </source>
</evidence>
<reference evidence="13 14" key="1">
    <citation type="submission" date="2023-09" db="EMBL/GenBank/DDBJ databases">
        <authorList>
            <person name="Rey-Velasco X."/>
        </authorList>
    </citation>
    <scope>NUCLEOTIDE SEQUENCE [LARGE SCALE GENOMIC DNA]</scope>
    <source>
        <strain evidence="13 14">F363</strain>
    </source>
</reference>
<dbReference type="InterPro" id="IPR000531">
    <property type="entry name" value="Beta-barrel_TonB"/>
</dbReference>
<proteinExistence type="inferred from homology"/>
<dbReference type="Pfam" id="PF07715">
    <property type="entry name" value="Plug"/>
    <property type="match status" value="1"/>
</dbReference>
<comment type="subcellular location">
    <subcellularLocation>
        <location evidence="1 8">Cell outer membrane</location>
        <topology evidence="1 8">Multi-pass membrane protein</topology>
    </subcellularLocation>
</comment>
<dbReference type="Pfam" id="PF13715">
    <property type="entry name" value="CarbopepD_reg_2"/>
    <property type="match status" value="1"/>
</dbReference>
<dbReference type="SUPFAM" id="SSF56935">
    <property type="entry name" value="Porins"/>
    <property type="match status" value="1"/>
</dbReference>
<keyword evidence="10" id="KW-0732">Signal</keyword>
<keyword evidence="4 8" id="KW-0812">Transmembrane</keyword>
<dbReference type="Pfam" id="PF00593">
    <property type="entry name" value="TonB_dep_Rec_b-barrel"/>
    <property type="match status" value="1"/>
</dbReference>
<evidence type="ECO:0000313" key="14">
    <source>
        <dbReference type="Proteomes" id="UP001262889"/>
    </source>
</evidence>
<evidence type="ECO:0000256" key="7">
    <source>
        <dbReference type="ARBA" id="ARBA00023237"/>
    </source>
</evidence>
<feature type="domain" description="TonB-dependent receptor plug" evidence="12">
    <location>
        <begin position="140"/>
        <end position="245"/>
    </location>
</feature>
<evidence type="ECO:0000256" key="9">
    <source>
        <dbReference type="RuleBase" id="RU003357"/>
    </source>
</evidence>
<dbReference type="Gene3D" id="2.170.130.10">
    <property type="entry name" value="TonB-dependent receptor, plug domain"/>
    <property type="match status" value="1"/>
</dbReference>
<dbReference type="InterPro" id="IPR036942">
    <property type="entry name" value="Beta-barrel_TonB_sf"/>
</dbReference>
<keyword evidence="7 8" id="KW-0998">Cell outer membrane</keyword>
<gene>
    <name evidence="13" type="ORF">RM553_08080</name>
</gene>
<evidence type="ECO:0000256" key="6">
    <source>
        <dbReference type="ARBA" id="ARBA00023136"/>
    </source>
</evidence>
<dbReference type="Gene3D" id="2.40.170.20">
    <property type="entry name" value="TonB-dependent receptor, beta-barrel domain"/>
    <property type="match status" value="1"/>
</dbReference>
<keyword evidence="14" id="KW-1185">Reference proteome</keyword>
<keyword evidence="3 8" id="KW-1134">Transmembrane beta strand</keyword>
<dbReference type="PROSITE" id="PS52016">
    <property type="entry name" value="TONB_DEPENDENT_REC_3"/>
    <property type="match status" value="1"/>
</dbReference>
<dbReference type="NCBIfam" id="TIGR04057">
    <property type="entry name" value="SusC_RagA_signa"/>
    <property type="match status" value="1"/>
</dbReference>
<feature type="domain" description="TonB-dependent receptor-like beta-barrel" evidence="11">
    <location>
        <begin position="430"/>
        <end position="883"/>
    </location>
</feature>
<accession>A0ABU3C8Y2</accession>
<evidence type="ECO:0000313" key="13">
    <source>
        <dbReference type="EMBL" id="MDT0642787.1"/>
    </source>
</evidence>
<evidence type="ECO:0000259" key="12">
    <source>
        <dbReference type="Pfam" id="PF07715"/>
    </source>
</evidence>
<feature type="chain" id="PRO_5046353767" evidence="10">
    <location>
        <begin position="33"/>
        <end position="1019"/>
    </location>
</feature>
<sequence>MFKYQINCLTCVPLRLAVLTLLWFYSVGSSFAAHSTAIERSVDLNQDFEITGTILDNNGVPLPGATVLEKGTNNGVQSDFDGNFTLEVSSEDAVLVISFVGFDTQEIALNGQSTIEVTLEENAAALDEVVVVGYGTQERSDLTGAVETADLETFRKSPNTNIAQSLQGTVPGLSVGQVTSSGSTPSLNIRGSSTISGNSNVLIVLDGIQYNGSLESINPNDIESINVLKDVSSTAVYGAQAANGVILITTKSGGYTRGTRVSASSSYAIQEPTEDIRPMRREEYLNHMYDLLYEEAYLAPDYTQPNPNFNLEDYIDPSMLTEDGEIAPFDYDWFDEGTHKGYINENKVSVSGGSEAVRYLFSLGLTDQENFIRNDNFQRKSIRLNLETKARDWWKIGIQSFGSFVNKDGAEPSMDRLLRQSPLIQPYDENGNLVPFPFNTNTENPFVTYDVNDYERHDYFFANLYTEIDFPFLTGLSYRLNFGNNYRINKYYRASEYAAGFTGEAFKNHNNYYDWNLDNILTYKDKFGKHAINATLLYGAIKRQNEYTGSTANGFTRLSLGYNSLEQGTNQFAYSDAWQETLNYQMARVNYKFDDKYIFTGTIRRDGFSGFAQNNKYGYFPSAALAWVLSNESFLQNEKINNLKLRVGYGLSGNQTSRYNSIASLITRPAYIYGDGGSTAFGQEQNTLGNADLRWEKTTGLNLGVDFSLFSSRISGNVEYYINRTNDLLFQVAIPHVTGFNDINTNIGKLENKGFELGLNTHNIEAEDFSWTSTINFSTNKNKILELTGRDSDGDGVEDDLISSNLFIGESLGTIYAYQTKGIYQLNDEIPEGYFPGTLRVVDQNGDGNITPADDRVILGRSEPAYRIGFINNLSYKNWNLNVFINSIQGGKDGYLGYNLNRLVLDDNALRDNYPSGVNFWSPNNPAGDQPLSRNNATIEPGVWKDRSFIRLQDVNLSYSFEPNLIEKLSLSDLTLFISGKNIATWTDWKGWDPETNQELTRNGRPVMKSYSLGLNLTF</sequence>
<name>A0ABU3C8Y2_9FLAO</name>
<comment type="caution">
    <text evidence="13">The sequence shown here is derived from an EMBL/GenBank/DDBJ whole genome shotgun (WGS) entry which is preliminary data.</text>
</comment>
<dbReference type="EMBL" id="JAVRHQ010000007">
    <property type="protein sequence ID" value="MDT0642787.1"/>
    <property type="molecule type" value="Genomic_DNA"/>
</dbReference>
<dbReference type="InterPro" id="IPR023996">
    <property type="entry name" value="TonB-dep_OMP_SusC/RagA"/>
</dbReference>
<keyword evidence="5 9" id="KW-0798">TonB box</keyword>
<dbReference type="Proteomes" id="UP001262889">
    <property type="component" value="Unassembled WGS sequence"/>
</dbReference>
<dbReference type="Gene3D" id="2.60.40.1120">
    <property type="entry name" value="Carboxypeptidase-like, regulatory domain"/>
    <property type="match status" value="1"/>
</dbReference>
<dbReference type="SUPFAM" id="SSF49464">
    <property type="entry name" value="Carboxypeptidase regulatory domain-like"/>
    <property type="match status" value="1"/>
</dbReference>
<dbReference type="RefSeq" id="WP_311534416.1">
    <property type="nucleotide sequence ID" value="NZ_JAVRHQ010000007.1"/>
</dbReference>
<evidence type="ECO:0000256" key="1">
    <source>
        <dbReference type="ARBA" id="ARBA00004571"/>
    </source>
</evidence>
<organism evidence="13 14">
    <name type="scientific">Autumnicola tepida</name>
    <dbReference type="NCBI Taxonomy" id="3075595"/>
    <lineage>
        <taxon>Bacteria</taxon>
        <taxon>Pseudomonadati</taxon>
        <taxon>Bacteroidota</taxon>
        <taxon>Flavobacteriia</taxon>
        <taxon>Flavobacteriales</taxon>
        <taxon>Flavobacteriaceae</taxon>
        <taxon>Autumnicola</taxon>
    </lineage>
</organism>
<dbReference type="InterPro" id="IPR023997">
    <property type="entry name" value="TonB-dep_OMP_SusC/RagA_CS"/>
</dbReference>
<evidence type="ECO:0000256" key="3">
    <source>
        <dbReference type="ARBA" id="ARBA00022452"/>
    </source>
</evidence>